<dbReference type="Pfam" id="PF24883">
    <property type="entry name" value="NPHP3_N"/>
    <property type="match status" value="1"/>
</dbReference>
<evidence type="ECO:0000256" key="2">
    <source>
        <dbReference type="PROSITE-ProRule" id="PRU00023"/>
    </source>
</evidence>
<keyword evidence="2" id="KW-0040">ANK repeat</keyword>
<feature type="region of interest" description="Disordered" evidence="3">
    <location>
        <begin position="1055"/>
        <end position="1074"/>
    </location>
</feature>
<dbReference type="Pfam" id="PF06985">
    <property type="entry name" value="HET"/>
    <property type="match status" value="1"/>
</dbReference>
<feature type="domain" description="Nephrocystin 3-like N-terminal" evidence="7">
    <location>
        <begin position="263"/>
        <end position="451"/>
    </location>
</feature>
<dbReference type="STRING" id="1664694.A0A0N0NRP6"/>
<dbReference type="SUPFAM" id="SSF52540">
    <property type="entry name" value="P-loop containing nucleoside triphosphate hydrolases"/>
    <property type="match status" value="1"/>
</dbReference>
<dbReference type="InterPro" id="IPR036770">
    <property type="entry name" value="Ankyrin_rpt-contain_sf"/>
</dbReference>
<accession>A0A0N0NRP6</accession>
<dbReference type="PROSITE" id="PS50088">
    <property type="entry name" value="ANK_REPEAT"/>
    <property type="match status" value="2"/>
</dbReference>
<dbReference type="AlphaFoldDB" id="A0A0N0NRP6"/>
<feature type="domain" description="GPI inositol-deacylase winged helix" evidence="6">
    <location>
        <begin position="567"/>
        <end position="640"/>
    </location>
</feature>
<dbReference type="InterPro" id="IPR010730">
    <property type="entry name" value="HET"/>
</dbReference>
<dbReference type="RefSeq" id="XP_018005042.1">
    <property type="nucleotide sequence ID" value="XM_018142721.1"/>
</dbReference>
<dbReference type="Pfam" id="PF12796">
    <property type="entry name" value="Ank_2"/>
    <property type="match status" value="1"/>
</dbReference>
<feature type="compositionally biased region" description="Pro residues" evidence="3">
    <location>
        <begin position="1064"/>
        <end position="1074"/>
    </location>
</feature>
<dbReference type="Gene3D" id="1.25.40.20">
    <property type="entry name" value="Ankyrin repeat-containing domain"/>
    <property type="match status" value="1"/>
</dbReference>
<dbReference type="Proteomes" id="UP000038010">
    <property type="component" value="Unassembled WGS sequence"/>
</dbReference>
<dbReference type="Pfam" id="PF14420">
    <property type="entry name" value="Clr5"/>
    <property type="match status" value="1"/>
</dbReference>
<evidence type="ECO:0000259" key="5">
    <source>
        <dbReference type="Pfam" id="PF14420"/>
    </source>
</evidence>
<dbReference type="SMART" id="SM00248">
    <property type="entry name" value="ANK"/>
    <property type="match status" value="3"/>
</dbReference>
<evidence type="ECO:0000259" key="4">
    <source>
        <dbReference type="Pfam" id="PF06985"/>
    </source>
</evidence>
<dbReference type="InterPro" id="IPR027417">
    <property type="entry name" value="P-loop_NTPase"/>
</dbReference>
<dbReference type="InterPro" id="IPR056884">
    <property type="entry name" value="NPHP3-like_N"/>
</dbReference>
<dbReference type="InterPro" id="IPR054471">
    <property type="entry name" value="GPIID_WHD"/>
</dbReference>
<dbReference type="EMBL" id="LFJN01000002">
    <property type="protein sequence ID" value="KPI45079.1"/>
    <property type="molecule type" value="Genomic_DNA"/>
</dbReference>
<sequence length="1074" mass="122477">MRLIKVHPNGALELTDVDRHNVPQYAILSHTWESSSQELSIQDIRNGTGTEKHGYRKLTFCAQRALQDGLQYFWIDSVCIDRSNSTELAEAINSMFRWYRGANVCYVYLTDVHGDKLDEPAFRQSRHHTRGWTLQEIIAPSNVEFFSSSGHKLGDKVSLESQLHEITGIATEALRSPDAETTIEEDQVYCLLGIFGVYLPLIYGEGKSHALRRLRNEINAFSRDPQALGTLSVVEQARACLSSIEYIDQSRELRSILSRSKDSCHWVLKNTEYASWFEAKQSSKLWITAKAGHGKTTLAAHIYENLSQQHRSLASNGLTIANRTIVLFFLFQRSNNETTSLAAAALTNLVWQLAKQAPVALEVLSTRHALLSRRGKFDWSVGQLSDVLSDMLKALGSGSVIYIVIDAFDEATIESRESVIEWVHHNTVPYLNDPWHFEHTGPIVKVLMTSRPDGEMLDHASNFARLDIKHSDTADDMNSLIQTRVADLAGRRRLSIEVVHRITQFLGTRAHGMFIWVILILKELEQRNERLTDEVVATKLSKIPAHLNDTYTLMLDSGSQARGNDMWRILRWLMFATRVLNLRELHDGMCLETGTDAWHDFRGDLEYMCGSLVQISGGNELVTFVHPTARDFIHSLTIETEHPVFHDVSMDYCAAHDHLAQICLQHFIQNGCLRKLVEQLWTSKPYAERMQIVYQHLAHECSFCRYAASAWYQHLQAAETPSAPLADTVLSLMEDRWSRDGLMILKFYSEGRSWGPGSQQTTLHLAAYFNQPWLARQYIERNADAVNGTTYLYITPIVFAAEMGGTDVVRILLEAGADPDAFEKDGWSALHWAARNGCTAIVELLLDHGAQCNPQDAKGYTPLEWAIDREHWDAAARLIVAEGPVNPQVHQTYNLELYKIESRQELRRLERDLIRKHSKSCKHRLRDSRLDIVDNLGVAIDEDLGRLQQPPRSTTPGDHRANKYAAMSECSPSHPEIVKHHDRNQWEAQRQAFTSYYLTEKRTLNEVISIMRDHHNFSASPRQWKSRLHSWGLNKYVRRNRRQESFEIEARDPVEVVQSGLRPEQPPESPIADQ</sequence>
<dbReference type="Gene3D" id="3.40.50.300">
    <property type="entry name" value="P-loop containing nucleotide triphosphate hydrolases"/>
    <property type="match status" value="1"/>
</dbReference>
<evidence type="ECO:0000259" key="6">
    <source>
        <dbReference type="Pfam" id="PF22939"/>
    </source>
</evidence>
<feature type="repeat" description="ANK" evidence="2">
    <location>
        <begin position="825"/>
        <end position="857"/>
    </location>
</feature>
<feature type="domain" description="Heterokaryon incompatibility" evidence="4">
    <location>
        <begin position="25"/>
        <end position="116"/>
    </location>
</feature>
<dbReference type="Pfam" id="PF22939">
    <property type="entry name" value="WHD_GPIID"/>
    <property type="match status" value="1"/>
</dbReference>
<gene>
    <name evidence="8" type="ORF">AB675_2728</name>
</gene>
<reference evidence="8 9" key="1">
    <citation type="submission" date="2015-06" db="EMBL/GenBank/DDBJ databases">
        <title>Draft genome of the ant-associated black yeast Phialophora attae CBS 131958.</title>
        <authorList>
            <person name="Moreno L.F."/>
            <person name="Stielow B.J."/>
            <person name="de Hoog S."/>
            <person name="Vicente V.A."/>
            <person name="Weiss V.A."/>
            <person name="de Vries M."/>
            <person name="Cruz L.M."/>
            <person name="Souza E.M."/>
        </authorList>
    </citation>
    <scope>NUCLEOTIDE SEQUENCE [LARGE SCALE GENOMIC DNA]</scope>
    <source>
        <strain evidence="8 9">CBS 131958</strain>
    </source>
</reference>
<dbReference type="InterPro" id="IPR025676">
    <property type="entry name" value="Clr5_dom"/>
</dbReference>
<keyword evidence="9" id="KW-1185">Reference proteome</keyword>
<evidence type="ECO:0000313" key="8">
    <source>
        <dbReference type="EMBL" id="KPI45079.1"/>
    </source>
</evidence>
<name>A0A0N0NRP6_9EURO</name>
<keyword evidence="1" id="KW-0677">Repeat</keyword>
<dbReference type="PANTHER" id="PTHR10622">
    <property type="entry name" value="HET DOMAIN-CONTAINING PROTEIN"/>
    <property type="match status" value="1"/>
</dbReference>
<dbReference type="GeneID" id="28734601"/>
<evidence type="ECO:0000259" key="7">
    <source>
        <dbReference type="Pfam" id="PF24883"/>
    </source>
</evidence>
<dbReference type="SUPFAM" id="SSF48403">
    <property type="entry name" value="Ankyrin repeat"/>
    <property type="match status" value="1"/>
</dbReference>
<dbReference type="OrthoDB" id="163438at2759"/>
<dbReference type="InterPro" id="IPR002110">
    <property type="entry name" value="Ankyrin_rpt"/>
</dbReference>
<dbReference type="VEuPathDB" id="FungiDB:AB675_2728"/>
<feature type="domain" description="Clr5" evidence="5">
    <location>
        <begin position="984"/>
        <end position="1035"/>
    </location>
</feature>
<organism evidence="8 9">
    <name type="scientific">Cyphellophora attinorum</name>
    <dbReference type="NCBI Taxonomy" id="1664694"/>
    <lineage>
        <taxon>Eukaryota</taxon>
        <taxon>Fungi</taxon>
        <taxon>Dikarya</taxon>
        <taxon>Ascomycota</taxon>
        <taxon>Pezizomycotina</taxon>
        <taxon>Eurotiomycetes</taxon>
        <taxon>Chaetothyriomycetidae</taxon>
        <taxon>Chaetothyriales</taxon>
        <taxon>Cyphellophoraceae</taxon>
        <taxon>Cyphellophora</taxon>
    </lineage>
</organism>
<comment type="caution">
    <text evidence="8">The sequence shown here is derived from an EMBL/GenBank/DDBJ whole genome shotgun (WGS) entry which is preliminary data.</text>
</comment>
<protein>
    <submittedName>
        <fullName evidence="8">Vegetative incompatibility protein HET-E-1</fullName>
    </submittedName>
</protein>
<proteinExistence type="predicted"/>
<evidence type="ECO:0000256" key="3">
    <source>
        <dbReference type="SAM" id="MobiDB-lite"/>
    </source>
</evidence>
<evidence type="ECO:0000313" key="9">
    <source>
        <dbReference type="Proteomes" id="UP000038010"/>
    </source>
</evidence>
<feature type="repeat" description="ANK" evidence="2">
    <location>
        <begin position="795"/>
        <end position="824"/>
    </location>
</feature>
<evidence type="ECO:0000256" key="1">
    <source>
        <dbReference type="ARBA" id="ARBA00022737"/>
    </source>
</evidence>
<dbReference type="PANTHER" id="PTHR10622:SF11">
    <property type="entry name" value="HET-DOMAIN-CONTAINING PROTEIN"/>
    <property type="match status" value="1"/>
</dbReference>
<dbReference type="PROSITE" id="PS50297">
    <property type="entry name" value="ANK_REP_REGION"/>
    <property type="match status" value="2"/>
</dbReference>